<dbReference type="Proteomes" id="UP000031408">
    <property type="component" value="Unassembled WGS sequence"/>
</dbReference>
<dbReference type="InterPro" id="IPR000673">
    <property type="entry name" value="Sig_transdc_resp-reg_Me-estase"/>
</dbReference>
<dbReference type="EC" id="3.1.1.61" evidence="2"/>
<evidence type="ECO:0000256" key="1">
    <source>
        <dbReference type="ARBA" id="ARBA00022801"/>
    </source>
</evidence>
<evidence type="ECO:0000256" key="2">
    <source>
        <dbReference type="ARBA" id="ARBA00039140"/>
    </source>
</evidence>
<organism evidence="6 7">
    <name type="scientific">Flavihumibacter solisilvae</name>
    <dbReference type="NCBI Taxonomy" id="1349421"/>
    <lineage>
        <taxon>Bacteria</taxon>
        <taxon>Pseudomonadati</taxon>
        <taxon>Bacteroidota</taxon>
        <taxon>Chitinophagia</taxon>
        <taxon>Chitinophagales</taxon>
        <taxon>Chitinophagaceae</taxon>
        <taxon>Flavihumibacter</taxon>
    </lineage>
</organism>
<proteinExistence type="predicted"/>
<dbReference type="RefSeq" id="WP_039137871.1">
    <property type="nucleotide sequence ID" value="NZ_JSVC01000005.1"/>
</dbReference>
<dbReference type="PANTHER" id="PTHR42872">
    <property type="entry name" value="PROTEIN-GLUTAMATE METHYLESTERASE/PROTEIN-GLUTAMINE GLUTAMINASE"/>
    <property type="match status" value="1"/>
</dbReference>
<dbReference type="GO" id="GO:0008984">
    <property type="term" value="F:protein-glutamate methylesterase activity"/>
    <property type="evidence" value="ECO:0007669"/>
    <property type="project" value="UniProtKB-EC"/>
</dbReference>
<dbReference type="GO" id="GO:0006935">
    <property type="term" value="P:chemotaxis"/>
    <property type="evidence" value="ECO:0007669"/>
    <property type="project" value="UniProtKB-UniRule"/>
</dbReference>
<keyword evidence="1 4" id="KW-0378">Hydrolase</keyword>
<dbReference type="PANTHER" id="PTHR42872:SF6">
    <property type="entry name" value="PROTEIN-GLUTAMATE METHYLESTERASE_PROTEIN-GLUTAMINE GLUTAMINASE"/>
    <property type="match status" value="1"/>
</dbReference>
<dbReference type="SUPFAM" id="SSF52738">
    <property type="entry name" value="Methylesterase CheB, C-terminal domain"/>
    <property type="match status" value="1"/>
</dbReference>
<feature type="active site" evidence="4">
    <location>
        <position position="144"/>
    </location>
</feature>
<dbReference type="PROSITE" id="PS50122">
    <property type="entry name" value="CHEB"/>
    <property type="match status" value="1"/>
</dbReference>
<protein>
    <recommendedName>
        <fullName evidence="2">protein-glutamate methylesterase</fullName>
        <ecNumber evidence="2">3.1.1.61</ecNumber>
    </recommendedName>
</protein>
<keyword evidence="4" id="KW-0145">Chemotaxis</keyword>
<dbReference type="AlphaFoldDB" id="A0A0C1L6E2"/>
<dbReference type="CDD" id="cd16433">
    <property type="entry name" value="CheB"/>
    <property type="match status" value="1"/>
</dbReference>
<evidence type="ECO:0000256" key="4">
    <source>
        <dbReference type="PROSITE-ProRule" id="PRU00050"/>
    </source>
</evidence>
<comment type="caution">
    <text evidence="6">The sequence shown here is derived from an EMBL/GenBank/DDBJ whole genome shotgun (WGS) entry which is preliminary data.</text>
</comment>
<evidence type="ECO:0000259" key="5">
    <source>
        <dbReference type="PROSITE" id="PS50122"/>
    </source>
</evidence>
<dbReference type="GO" id="GO:0005737">
    <property type="term" value="C:cytoplasm"/>
    <property type="evidence" value="ECO:0007669"/>
    <property type="project" value="InterPro"/>
</dbReference>
<comment type="catalytic activity">
    <reaction evidence="3">
        <text>[protein]-L-glutamate 5-O-methyl ester + H2O = L-glutamyl-[protein] + methanol + H(+)</text>
        <dbReference type="Rhea" id="RHEA:23236"/>
        <dbReference type="Rhea" id="RHEA-COMP:10208"/>
        <dbReference type="Rhea" id="RHEA-COMP:10311"/>
        <dbReference type="ChEBI" id="CHEBI:15377"/>
        <dbReference type="ChEBI" id="CHEBI:15378"/>
        <dbReference type="ChEBI" id="CHEBI:17790"/>
        <dbReference type="ChEBI" id="CHEBI:29973"/>
        <dbReference type="ChEBI" id="CHEBI:82795"/>
        <dbReference type="EC" id="3.1.1.61"/>
    </reaction>
</comment>
<accession>A0A0C1L6E2</accession>
<dbReference type="Pfam" id="PF01339">
    <property type="entry name" value="CheB_methylest"/>
    <property type="match status" value="1"/>
</dbReference>
<dbReference type="OrthoDB" id="1524092at2"/>
<dbReference type="GO" id="GO:0000156">
    <property type="term" value="F:phosphorelay response regulator activity"/>
    <property type="evidence" value="ECO:0007669"/>
    <property type="project" value="InterPro"/>
</dbReference>
<feature type="active site" evidence="4">
    <location>
        <position position="51"/>
    </location>
</feature>
<gene>
    <name evidence="6" type="ORF">OI18_05620</name>
</gene>
<keyword evidence="7" id="KW-1185">Reference proteome</keyword>
<feature type="domain" description="CheB-type methylesterase" evidence="5">
    <location>
        <begin position="15"/>
        <end position="202"/>
    </location>
</feature>
<sequence>MGAERKDLAKDNVKPYRLVVIGGSAGSLETILQIVGSLPAGTDASYVIVVHRKNTGDSILTELLSGRTDLRVREIEDKEPIIPGTVYVAPPDYHLLVENENEFSLDSSEKVQFSRPSIDVTFESVALAFGPAAIVVLLSGANADGADGIIRVMEAGGYSIVQDPQTADMAMMPKQAIDRSEVNAVLSPSEIGPHIRSLLTRTPRLKSPPEE</sequence>
<feature type="active site" evidence="4">
    <location>
        <position position="24"/>
    </location>
</feature>
<evidence type="ECO:0000256" key="3">
    <source>
        <dbReference type="ARBA" id="ARBA00048267"/>
    </source>
</evidence>
<dbReference type="EMBL" id="JSVC01000005">
    <property type="protein sequence ID" value="KIC95707.1"/>
    <property type="molecule type" value="Genomic_DNA"/>
</dbReference>
<evidence type="ECO:0000313" key="7">
    <source>
        <dbReference type="Proteomes" id="UP000031408"/>
    </source>
</evidence>
<dbReference type="STRING" id="1349421.OI18_05620"/>
<name>A0A0C1L6E2_9BACT</name>
<reference evidence="6 7" key="1">
    <citation type="submission" date="2014-11" db="EMBL/GenBank/DDBJ databases">
        <title>Genome sequence of Flavihumibacter solisilvae 3-3.</title>
        <authorList>
            <person name="Zhou G."/>
            <person name="Li M."/>
            <person name="Wang G."/>
        </authorList>
    </citation>
    <scope>NUCLEOTIDE SEQUENCE [LARGE SCALE GENOMIC DNA]</scope>
    <source>
        <strain evidence="6 7">3-3</strain>
    </source>
</reference>
<dbReference type="InterPro" id="IPR035909">
    <property type="entry name" value="CheB_C"/>
</dbReference>
<evidence type="ECO:0000313" key="6">
    <source>
        <dbReference type="EMBL" id="KIC95707.1"/>
    </source>
</evidence>
<dbReference type="Gene3D" id="3.40.50.180">
    <property type="entry name" value="Methylesterase CheB, C-terminal domain"/>
    <property type="match status" value="1"/>
</dbReference>